<evidence type="ECO:0000313" key="4">
    <source>
        <dbReference type="Proteomes" id="UP000688137"/>
    </source>
</evidence>
<feature type="domain" description="Myb-like" evidence="1">
    <location>
        <begin position="106"/>
        <end position="163"/>
    </location>
</feature>
<dbReference type="Pfam" id="PF13921">
    <property type="entry name" value="Myb_DNA-bind_6"/>
    <property type="match status" value="1"/>
</dbReference>
<feature type="domain" description="HTH myb-type" evidence="2">
    <location>
        <begin position="226"/>
        <end position="281"/>
    </location>
</feature>
<dbReference type="SMART" id="SM00717">
    <property type="entry name" value="SANT"/>
    <property type="match status" value="3"/>
</dbReference>
<feature type="domain" description="HTH myb-type" evidence="2">
    <location>
        <begin position="171"/>
        <end position="225"/>
    </location>
</feature>
<dbReference type="PROSITE" id="PS50090">
    <property type="entry name" value="MYB_LIKE"/>
    <property type="match status" value="3"/>
</dbReference>
<evidence type="ECO:0000313" key="3">
    <source>
        <dbReference type="EMBL" id="CAD8074298.1"/>
    </source>
</evidence>
<keyword evidence="4" id="KW-1185">Reference proteome</keyword>
<feature type="domain" description="Myb-like" evidence="1">
    <location>
        <begin position="164"/>
        <end position="225"/>
    </location>
</feature>
<dbReference type="Proteomes" id="UP000688137">
    <property type="component" value="Unassembled WGS sequence"/>
</dbReference>
<dbReference type="InterPro" id="IPR017930">
    <property type="entry name" value="Myb_dom"/>
</dbReference>
<dbReference type="InterPro" id="IPR050560">
    <property type="entry name" value="MYB_TF"/>
</dbReference>
<accession>A0A8S1M0L3</accession>
<dbReference type="AlphaFoldDB" id="A0A8S1M0L3"/>
<dbReference type="GO" id="GO:0000978">
    <property type="term" value="F:RNA polymerase II cis-regulatory region sequence-specific DNA binding"/>
    <property type="evidence" value="ECO:0007669"/>
    <property type="project" value="TreeGrafter"/>
</dbReference>
<dbReference type="GO" id="GO:0000981">
    <property type="term" value="F:DNA-binding transcription factor activity, RNA polymerase II-specific"/>
    <property type="evidence" value="ECO:0007669"/>
    <property type="project" value="TreeGrafter"/>
</dbReference>
<dbReference type="InterPro" id="IPR001005">
    <property type="entry name" value="SANT/Myb"/>
</dbReference>
<dbReference type="PANTHER" id="PTHR45614:SF274">
    <property type="entry name" value="MYB-LIKE DNA-BINDING PROTEIN"/>
    <property type="match status" value="1"/>
</dbReference>
<dbReference type="OMA" id="KWCIIAN"/>
<dbReference type="CDD" id="cd00167">
    <property type="entry name" value="SANT"/>
    <property type="match status" value="2"/>
</dbReference>
<dbReference type="GO" id="GO:0005634">
    <property type="term" value="C:nucleus"/>
    <property type="evidence" value="ECO:0007669"/>
    <property type="project" value="TreeGrafter"/>
</dbReference>
<gene>
    <name evidence="3" type="ORF">PPRIM_AZ9-3.1.T0520204</name>
</gene>
<feature type="domain" description="Myb-like" evidence="1">
    <location>
        <begin position="226"/>
        <end position="277"/>
    </location>
</feature>
<evidence type="ECO:0000259" key="2">
    <source>
        <dbReference type="PROSITE" id="PS51294"/>
    </source>
</evidence>
<evidence type="ECO:0000259" key="1">
    <source>
        <dbReference type="PROSITE" id="PS50090"/>
    </source>
</evidence>
<dbReference type="PANTHER" id="PTHR45614">
    <property type="entry name" value="MYB PROTEIN-RELATED"/>
    <property type="match status" value="1"/>
</dbReference>
<protein>
    <submittedName>
        <fullName evidence="3">Uncharacterized protein</fullName>
    </submittedName>
</protein>
<dbReference type="PROSITE" id="PS51294">
    <property type="entry name" value="HTH_MYB"/>
    <property type="match status" value="2"/>
</dbReference>
<name>A0A8S1M0L3_PARPR</name>
<comment type="caution">
    <text evidence="3">The sequence shown here is derived from an EMBL/GenBank/DDBJ whole genome shotgun (WGS) entry which is preliminary data.</text>
</comment>
<proteinExistence type="predicted"/>
<reference evidence="3" key="1">
    <citation type="submission" date="2021-01" db="EMBL/GenBank/DDBJ databases">
        <authorList>
            <consortium name="Genoscope - CEA"/>
            <person name="William W."/>
        </authorList>
    </citation>
    <scope>NUCLEOTIDE SEQUENCE</scope>
</reference>
<dbReference type="EMBL" id="CAJJDM010000052">
    <property type="protein sequence ID" value="CAD8074298.1"/>
    <property type="molecule type" value="Genomic_DNA"/>
</dbReference>
<organism evidence="3 4">
    <name type="scientific">Paramecium primaurelia</name>
    <dbReference type="NCBI Taxonomy" id="5886"/>
    <lineage>
        <taxon>Eukaryota</taxon>
        <taxon>Sar</taxon>
        <taxon>Alveolata</taxon>
        <taxon>Ciliophora</taxon>
        <taxon>Intramacronucleata</taxon>
        <taxon>Oligohymenophorea</taxon>
        <taxon>Peniculida</taxon>
        <taxon>Parameciidae</taxon>
        <taxon>Paramecium</taxon>
    </lineage>
</organism>
<sequence>MCLNKINNSSTLNLFMQTRNWESKKQRLENLNRQNELKKQKSVQQISDTNRNFFCNFQTFYEKNKDQQIPSLEFLQEEFHVQELYTNQQVFEMQQELFKLWIPKIKKNWTEEDKQILIWIVLKICSRDGIHFRKIPTKVWEDVEQLIGRRTAEQCKIKWNDLLKLSLQQLPWTQEQDEYLIQLINQSKEQGMQNKWCIIANLLNAQFKDSPRTGKQCRERWNNHLNPDINRHQWSLEEDIELLELVKKKQKKWALISKILKSKRSENAVKNRYNCLMKKNTCQSITTLIDELKKKNKLQNPEAPLMQISKRKKLFQITKIQQAQQAQNQKVNSEFSIQQFDIIDINQLKCLTPAFYDSKSQSLFISNKHQLMSFLSSQMIKIESDQNIKNFDQNNQQHEFSNQMSGFLNLVDSSNLIKYVPNVFANQQQPIQQEKRSQFNIPGMQIEQINQEMILKNKLSFFSSKLPDLKNRVSMEQEEINQQIKISK</sequence>